<reference evidence="2 4" key="1">
    <citation type="journal article" date="2015" name="Genome Announc.">
        <title>Complete genome sequences for 35 biothreat assay-relevant bacillus species.</title>
        <authorList>
            <person name="Johnson S.L."/>
            <person name="Daligault H.E."/>
            <person name="Davenport K.W."/>
            <person name="Jaissle J."/>
            <person name="Frey K.G."/>
            <person name="Ladner J.T."/>
            <person name="Broomall S.M."/>
            <person name="Bishop-Lilly K.A."/>
            <person name="Bruce D.C."/>
            <person name="Gibbons H.S."/>
            <person name="Coyne S.R."/>
            <person name="Lo C.C."/>
            <person name="Meincke L."/>
            <person name="Munk A.C."/>
            <person name="Koroleva G.I."/>
            <person name="Rosenzweig C.N."/>
            <person name="Palacios G.F."/>
            <person name="Redden C.L."/>
            <person name="Minogue T.D."/>
            <person name="Chain P.S."/>
        </authorList>
    </citation>
    <scope>NUCLEOTIDE SEQUENCE [LARGE SCALE GENOMIC DNA]</scope>
    <source>
        <strain evidence="2 4">HD1011</strain>
    </source>
</reference>
<proteinExistence type="predicted"/>
<dbReference type="Proteomes" id="UP000031876">
    <property type="component" value="Chromosome"/>
</dbReference>
<feature type="transmembrane region" description="Helical" evidence="1">
    <location>
        <begin position="29"/>
        <end position="48"/>
    </location>
</feature>
<evidence type="ECO:0000256" key="1">
    <source>
        <dbReference type="SAM" id="Phobius"/>
    </source>
</evidence>
<evidence type="ECO:0000313" key="4">
    <source>
        <dbReference type="Proteomes" id="UP000031876"/>
    </source>
</evidence>
<feature type="transmembrane region" description="Helical" evidence="1">
    <location>
        <begin position="7"/>
        <end position="23"/>
    </location>
</feature>
<keyword evidence="1" id="KW-0472">Membrane</keyword>
<accession>A0A0B5NIN3</accession>
<protein>
    <submittedName>
        <fullName evidence="2">Membrane protein</fullName>
    </submittedName>
</protein>
<dbReference type="Proteomes" id="UP000501107">
    <property type="component" value="Chromosome"/>
</dbReference>
<organism evidence="3 5">
    <name type="scientific">Bacillus thuringiensis</name>
    <dbReference type="NCBI Taxonomy" id="1428"/>
    <lineage>
        <taxon>Bacteria</taxon>
        <taxon>Bacillati</taxon>
        <taxon>Bacillota</taxon>
        <taxon>Bacilli</taxon>
        <taxon>Bacillales</taxon>
        <taxon>Bacillaceae</taxon>
        <taxon>Bacillus</taxon>
        <taxon>Bacillus cereus group</taxon>
    </lineage>
</organism>
<evidence type="ECO:0000313" key="2">
    <source>
        <dbReference type="EMBL" id="AJG76205.1"/>
    </source>
</evidence>
<keyword evidence="1" id="KW-1133">Transmembrane helix</keyword>
<dbReference type="EMBL" id="CP009335">
    <property type="protein sequence ID" value="AJG76205.1"/>
    <property type="molecule type" value="Genomic_DNA"/>
</dbReference>
<dbReference type="KEGG" id="btw:BF38_561"/>
<dbReference type="AlphaFoldDB" id="A0A0B5NIN3"/>
<name>A0A0B5NIN3_BACTU</name>
<evidence type="ECO:0000313" key="3">
    <source>
        <dbReference type="EMBL" id="QKH24440.1"/>
    </source>
</evidence>
<gene>
    <name evidence="2" type="ORF">BF38_561</name>
    <name evidence="3" type="ORF">FOC89_10570</name>
</gene>
<sequence>MTMYKRFSVIMFLVLFLSLFISTTMKFHFVVSILWILCTCTLFLYVPLRFQQEVPAFQKYVAWMKSGGRWGE</sequence>
<evidence type="ECO:0000313" key="5">
    <source>
        <dbReference type="Proteomes" id="UP000501107"/>
    </source>
</evidence>
<keyword evidence="1" id="KW-0812">Transmembrane</keyword>
<reference evidence="3 5" key="2">
    <citation type="submission" date="2020-05" db="EMBL/GenBank/DDBJ databases">
        <title>FDA dAtabase for Regulatory Grade micrObial Sequences (FDA-ARGOS): Supporting development and validation of Infectious Disease Dx tests.</title>
        <authorList>
            <person name="Nelson B."/>
            <person name="Plummer A."/>
            <person name="Tallon L."/>
            <person name="Sadzewicz L."/>
            <person name="Zhao X."/>
            <person name="Vavikolanu K."/>
            <person name="Mehta A."/>
            <person name="Aluvathingal J."/>
            <person name="Nadendla S."/>
            <person name="Myers T."/>
            <person name="Yan Y."/>
            <person name="Sichtig H."/>
        </authorList>
    </citation>
    <scope>NUCLEOTIDE SEQUENCE [LARGE SCALE GENOMIC DNA]</scope>
    <source>
        <strain evidence="3 5">FDAARGOS_795</strain>
    </source>
</reference>
<dbReference type="EMBL" id="CP053980">
    <property type="protein sequence ID" value="QKH24440.1"/>
    <property type="molecule type" value="Genomic_DNA"/>
</dbReference>
<dbReference type="RefSeq" id="WP_000180102.1">
    <property type="nucleotide sequence ID" value="NZ_CP009335.1"/>
</dbReference>